<evidence type="ECO:0000256" key="4">
    <source>
        <dbReference type="ARBA" id="ARBA00022989"/>
    </source>
</evidence>
<keyword evidence="5 6" id="KW-0472">Membrane</keyword>
<evidence type="ECO:0000256" key="3">
    <source>
        <dbReference type="ARBA" id="ARBA00022692"/>
    </source>
</evidence>
<evidence type="ECO:0000256" key="6">
    <source>
        <dbReference type="SAM" id="Phobius"/>
    </source>
</evidence>
<keyword evidence="8" id="KW-1185">Reference proteome</keyword>
<evidence type="ECO:0000256" key="5">
    <source>
        <dbReference type="ARBA" id="ARBA00023136"/>
    </source>
</evidence>
<feature type="transmembrane region" description="Helical" evidence="6">
    <location>
        <begin position="389"/>
        <end position="407"/>
    </location>
</feature>
<keyword evidence="2" id="KW-1003">Cell membrane</keyword>
<feature type="transmembrane region" description="Helical" evidence="6">
    <location>
        <begin position="48"/>
        <end position="66"/>
    </location>
</feature>
<comment type="subcellular location">
    <subcellularLocation>
        <location evidence="1">Cell membrane</location>
        <topology evidence="1">Multi-pass membrane protein</topology>
    </subcellularLocation>
</comment>
<accession>A0ABW4GB19</accession>
<reference evidence="8" key="1">
    <citation type="journal article" date="2019" name="Int. J. Syst. Evol. Microbiol.">
        <title>The Global Catalogue of Microorganisms (GCM) 10K type strain sequencing project: providing services to taxonomists for standard genome sequencing and annotation.</title>
        <authorList>
            <consortium name="The Broad Institute Genomics Platform"/>
            <consortium name="The Broad Institute Genome Sequencing Center for Infectious Disease"/>
            <person name="Wu L."/>
            <person name="Ma J."/>
        </authorList>
    </citation>
    <scope>NUCLEOTIDE SEQUENCE [LARGE SCALE GENOMIC DNA]</scope>
    <source>
        <strain evidence="8">CGMCC 1.15399</strain>
    </source>
</reference>
<evidence type="ECO:0000256" key="2">
    <source>
        <dbReference type="ARBA" id="ARBA00022475"/>
    </source>
</evidence>
<dbReference type="PANTHER" id="PTHR23513">
    <property type="entry name" value="INTEGRAL MEMBRANE EFFLUX PROTEIN-RELATED"/>
    <property type="match status" value="1"/>
</dbReference>
<protein>
    <submittedName>
        <fullName evidence="7">MFS transporter</fullName>
    </submittedName>
</protein>
<dbReference type="RefSeq" id="WP_219535138.1">
    <property type="nucleotide sequence ID" value="NZ_JAHKRM010000025.1"/>
</dbReference>
<sequence length="451" mass="45666">MITSSPWRTPDFRILFTATALSHLATNIGYVAIPLIAVTALHAGPGQAGALAALSTAAFLLIGLPAGAWVDRMRHRRVLILADLARAGLLASIPIAWWLDALTFGQLYAVVLLTGCATVFFDVGSQSVLPQLVGRDGLVQANAAVMTLIAAGNVAGRGAGGGLVQLLTAPVAVACAAAGYLASALRLGAIRGTAGVPAAERPARLGAMRGTAGASAAERSTRLGAIRRTAGAPAAEPPARLGAQIAEGLRHVLGNAELRALALTGTLTNLGSQIVNTVLPILFVSELGLPPGALGLFWAAGGAGLLLGARCARPIAARLGHGRTLGLAGPLLAPAGLLIPLIDRGPGLWLAGAGWLLAMTKTGMDNVLGVSLRQGMTPDGLLGRMNATFRFLLTGALAIGAAVAGLIGELTTVRVTLWVGAVFLAIAFLPVFLSPLRARRELPAGIPAASS</sequence>
<evidence type="ECO:0000256" key="1">
    <source>
        <dbReference type="ARBA" id="ARBA00004651"/>
    </source>
</evidence>
<feature type="transmembrane region" description="Helical" evidence="6">
    <location>
        <begin position="295"/>
        <end position="312"/>
    </location>
</feature>
<name>A0ABW4GB19_9ACTN</name>
<feature type="transmembrane region" description="Helical" evidence="6">
    <location>
        <begin position="260"/>
        <end position="283"/>
    </location>
</feature>
<comment type="caution">
    <text evidence="7">The sequence shown here is derived from an EMBL/GenBank/DDBJ whole genome shotgun (WGS) entry which is preliminary data.</text>
</comment>
<dbReference type="Pfam" id="PF07690">
    <property type="entry name" value="MFS_1"/>
    <property type="match status" value="1"/>
</dbReference>
<keyword evidence="4 6" id="KW-1133">Transmembrane helix</keyword>
<organism evidence="7 8">
    <name type="scientific">Nonomuraea guangzhouensis</name>
    <dbReference type="NCBI Taxonomy" id="1291555"/>
    <lineage>
        <taxon>Bacteria</taxon>
        <taxon>Bacillati</taxon>
        <taxon>Actinomycetota</taxon>
        <taxon>Actinomycetes</taxon>
        <taxon>Streptosporangiales</taxon>
        <taxon>Streptosporangiaceae</taxon>
        <taxon>Nonomuraea</taxon>
    </lineage>
</organism>
<feature type="transmembrane region" description="Helical" evidence="6">
    <location>
        <begin position="78"/>
        <end position="99"/>
    </location>
</feature>
<evidence type="ECO:0000313" key="7">
    <source>
        <dbReference type="EMBL" id="MFD1539503.1"/>
    </source>
</evidence>
<keyword evidence="3 6" id="KW-0812">Transmembrane</keyword>
<dbReference type="PANTHER" id="PTHR23513:SF6">
    <property type="entry name" value="MAJOR FACILITATOR SUPERFAMILY ASSOCIATED DOMAIN-CONTAINING PROTEIN"/>
    <property type="match status" value="1"/>
</dbReference>
<evidence type="ECO:0000313" key="8">
    <source>
        <dbReference type="Proteomes" id="UP001597097"/>
    </source>
</evidence>
<dbReference type="InterPro" id="IPR011701">
    <property type="entry name" value="MFS"/>
</dbReference>
<feature type="transmembrane region" description="Helical" evidence="6">
    <location>
        <begin position="105"/>
        <end position="125"/>
    </location>
</feature>
<feature type="transmembrane region" description="Helical" evidence="6">
    <location>
        <begin position="162"/>
        <end position="182"/>
    </location>
</feature>
<feature type="transmembrane region" description="Helical" evidence="6">
    <location>
        <begin position="137"/>
        <end position="156"/>
    </location>
</feature>
<feature type="transmembrane region" description="Helical" evidence="6">
    <location>
        <begin position="413"/>
        <end position="433"/>
    </location>
</feature>
<gene>
    <name evidence="7" type="ORF">ACFSJ0_20780</name>
</gene>
<dbReference type="EMBL" id="JBHUCM010000017">
    <property type="protein sequence ID" value="MFD1539503.1"/>
    <property type="molecule type" value="Genomic_DNA"/>
</dbReference>
<feature type="transmembrane region" description="Helical" evidence="6">
    <location>
        <begin position="12"/>
        <end position="36"/>
    </location>
</feature>
<proteinExistence type="predicted"/>
<dbReference type="CDD" id="cd06173">
    <property type="entry name" value="MFS_MefA_like"/>
    <property type="match status" value="1"/>
</dbReference>
<dbReference type="Proteomes" id="UP001597097">
    <property type="component" value="Unassembled WGS sequence"/>
</dbReference>